<dbReference type="RefSeq" id="WP_025363084.1">
    <property type="nucleotide sequence ID" value="NZ_CP006681.1"/>
</dbReference>
<evidence type="ECO:0000313" key="2">
    <source>
        <dbReference type="Proteomes" id="UP000019267"/>
    </source>
</evidence>
<sequence>MTKCELNNCGKEVNALDPKRIYIFDETIEDEVPVAVCDDCYKKEKDQDNNIDWDHSVEETEK</sequence>
<dbReference type="OrthoDB" id="389844at2"/>
<gene>
    <name evidence="1" type="ORF">SCULI_v1c05070</name>
</gene>
<accession>W6A6U6</accession>
<dbReference type="HOGENOM" id="CLU_2976982_0_0_14"/>
<dbReference type="Proteomes" id="UP000019267">
    <property type="component" value="Chromosome"/>
</dbReference>
<evidence type="ECO:0000313" key="1">
    <source>
        <dbReference type="EMBL" id="AHI52848.1"/>
    </source>
</evidence>
<keyword evidence="2" id="KW-1185">Reference proteome</keyword>
<reference evidence="1 2" key="1">
    <citation type="journal article" date="2014" name="Genome Biol. Evol.">
        <title>Molecular evolution of the substrate utilization strategies and putative virulence factors in mosquito-associated Spiroplasma species.</title>
        <authorList>
            <person name="Chang T.H."/>
            <person name="Lo W.S."/>
            <person name="Ku C."/>
            <person name="Chen L.L."/>
            <person name="Kuo C.H."/>
        </authorList>
    </citation>
    <scope>NUCLEOTIDE SEQUENCE [LARGE SCALE GENOMIC DNA]</scope>
    <source>
        <strain evidence="1">AES-1</strain>
    </source>
</reference>
<proteinExistence type="predicted"/>
<dbReference type="KEGG" id="scq:SCULI_v1c05070"/>
<protein>
    <submittedName>
        <fullName evidence="1">Uncharacterized protein</fullName>
    </submittedName>
</protein>
<dbReference type="PATRIC" id="fig|1276246.3.peg.505"/>
<dbReference type="AlphaFoldDB" id="W6A6U6"/>
<dbReference type="EMBL" id="CP006681">
    <property type="protein sequence ID" value="AHI52848.1"/>
    <property type="molecule type" value="Genomic_DNA"/>
</dbReference>
<organism evidence="1 2">
    <name type="scientific">Spiroplasma culicicola AES-1</name>
    <dbReference type="NCBI Taxonomy" id="1276246"/>
    <lineage>
        <taxon>Bacteria</taxon>
        <taxon>Bacillati</taxon>
        <taxon>Mycoplasmatota</taxon>
        <taxon>Mollicutes</taxon>
        <taxon>Entomoplasmatales</taxon>
        <taxon>Spiroplasmataceae</taxon>
        <taxon>Spiroplasma</taxon>
    </lineage>
</organism>
<dbReference type="STRING" id="1276246.SCULI_v1c05070"/>
<name>W6A6U6_9MOLU</name>